<dbReference type="Gene3D" id="3.40.190.10">
    <property type="entry name" value="Periplasmic binding protein-like II"/>
    <property type="match status" value="2"/>
</dbReference>
<feature type="chain" id="PRO_5047078538" evidence="4">
    <location>
        <begin position="26"/>
        <end position="253"/>
    </location>
</feature>
<dbReference type="SUPFAM" id="SSF53850">
    <property type="entry name" value="Periplasmic binding protein-like II"/>
    <property type="match status" value="1"/>
</dbReference>
<dbReference type="EMBL" id="CP146069">
    <property type="protein sequence ID" value="WWR47793.1"/>
    <property type="molecule type" value="Genomic_DNA"/>
</dbReference>
<evidence type="ECO:0000256" key="2">
    <source>
        <dbReference type="ARBA" id="ARBA00022723"/>
    </source>
</evidence>
<gene>
    <name evidence="5" type="primary">modA</name>
    <name evidence="5" type="ORF">RZ517_06370</name>
</gene>
<proteinExistence type="inferred from homology"/>
<dbReference type="PANTHER" id="PTHR30632">
    <property type="entry name" value="MOLYBDATE-BINDING PERIPLASMIC PROTEIN"/>
    <property type="match status" value="1"/>
</dbReference>
<evidence type="ECO:0000256" key="4">
    <source>
        <dbReference type="SAM" id="SignalP"/>
    </source>
</evidence>
<dbReference type="Proteomes" id="UP001364156">
    <property type="component" value="Chromosome"/>
</dbReference>
<evidence type="ECO:0000313" key="5">
    <source>
        <dbReference type="EMBL" id="WWR47793.1"/>
    </source>
</evidence>
<dbReference type="InterPro" id="IPR005950">
    <property type="entry name" value="ModA"/>
</dbReference>
<comment type="similarity">
    <text evidence="1">Belongs to the bacterial solute-binding protein ModA family.</text>
</comment>
<dbReference type="PANTHER" id="PTHR30632:SF17">
    <property type="entry name" value="MOLYBDATE-BINDING PROTEIN MODA"/>
    <property type="match status" value="1"/>
</dbReference>
<organism evidence="5 6">
    <name type="scientific">Roseovarius phycicola</name>
    <dbReference type="NCBI Taxonomy" id="3080976"/>
    <lineage>
        <taxon>Bacteria</taxon>
        <taxon>Pseudomonadati</taxon>
        <taxon>Pseudomonadota</taxon>
        <taxon>Alphaproteobacteria</taxon>
        <taxon>Rhodobacterales</taxon>
        <taxon>Roseobacteraceae</taxon>
        <taxon>Roseovarius</taxon>
    </lineage>
</organism>
<keyword evidence="2" id="KW-0479">Metal-binding</keyword>
<dbReference type="PIRSF" id="PIRSF004846">
    <property type="entry name" value="ModA"/>
    <property type="match status" value="1"/>
</dbReference>
<evidence type="ECO:0000313" key="6">
    <source>
        <dbReference type="Proteomes" id="UP001364156"/>
    </source>
</evidence>
<keyword evidence="3 4" id="KW-0732">Signal</keyword>
<reference evidence="5 6" key="1">
    <citation type="submission" date="2023-10" db="EMBL/GenBank/DDBJ databases">
        <title>Roseovarius strain S88 nov., isolated from a marine algae.</title>
        <authorList>
            <person name="Lee M.W."/>
            <person name="Lee J.K."/>
            <person name="Kim J.M."/>
            <person name="Choi D.G."/>
            <person name="Baek J.H."/>
            <person name="Bayburt H."/>
            <person name="Jung J.J."/>
            <person name="Han D.M."/>
            <person name="Jeon C.O."/>
        </authorList>
    </citation>
    <scope>NUCLEOTIDE SEQUENCE [LARGE SCALE GENOMIC DNA]</scope>
    <source>
        <strain evidence="5 6">S88</strain>
    </source>
</reference>
<evidence type="ECO:0000256" key="1">
    <source>
        <dbReference type="ARBA" id="ARBA00009175"/>
    </source>
</evidence>
<protein>
    <submittedName>
        <fullName evidence="5">Molybdate ABC transporter substrate-binding protein</fullName>
    </submittedName>
</protein>
<feature type="signal peptide" evidence="4">
    <location>
        <begin position="1"/>
        <end position="25"/>
    </location>
</feature>
<dbReference type="NCBIfam" id="TIGR01256">
    <property type="entry name" value="modA"/>
    <property type="match status" value="1"/>
</dbReference>
<dbReference type="InterPro" id="IPR050682">
    <property type="entry name" value="ModA/WtpA"/>
</dbReference>
<accession>A0ABZ2HQ89</accession>
<name>A0ABZ2HQ89_9RHOB</name>
<sequence>MIVFFRLFLRIFAVLTGLVAMPVHAQVTVFAAASLQGALEDVAEASDVDIVISYGGSGLLARQVAQGAPADLVLLANAAWMTWLDGQGAVKAGSQQVFLSNQLVVVGPAGADRLRDPDADALLRRLDGGRLALGQTQAVPAGIYAREWMETAGLWSVLRPHLAETENVRAALALVARGEAPLGVVYLSDARAEPGVDVVHIVNPEYHAPIAYPAAIVAGRDRPDAQEFHKFLTTKTAQDIFAAHGFARPEGLR</sequence>
<keyword evidence="6" id="KW-1185">Reference proteome</keyword>
<dbReference type="Pfam" id="PF13531">
    <property type="entry name" value="SBP_bac_11"/>
    <property type="match status" value="1"/>
</dbReference>
<evidence type="ECO:0000256" key="3">
    <source>
        <dbReference type="ARBA" id="ARBA00022729"/>
    </source>
</evidence>